<dbReference type="RefSeq" id="WP_344857417.1">
    <property type="nucleotide sequence ID" value="NZ_BAAAZN010000003.1"/>
</dbReference>
<evidence type="ECO:0000313" key="2">
    <source>
        <dbReference type="Proteomes" id="UP001500689"/>
    </source>
</evidence>
<gene>
    <name evidence="1" type="ORF">GCM10022222_17860</name>
</gene>
<dbReference type="GO" id="GO:0032259">
    <property type="term" value="P:methylation"/>
    <property type="evidence" value="ECO:0007669"/>
    <property type="project" value="UniProtKB-KW"/>
</dbReference>
<dbReference type="Gene3D" id="3.40.50.150">
    <property type="entry name" value="Vaccinia Virus protein VP39"/>
    <property type="match status" value="1"/>
</dbReference>
<dbReference type="GO" id="GO:0008168">
    <property type="term" value="F:methyltransferase activity"/>
    <property type="evidence" value="ECO:0007669"/>
    <property type="project" value="UniProtKB-KW"/>
</dbReference>
<dbReference type="InterPro" id="IPR029063">
    <property type="entry name" value="SAM-dependent_MTases_sf"/>
</dbReference>
<protein>
    <submittedName>
        <fullName evidence="1">Class I SAM-dependent methyltransferase</fullName>
    </submittedName>
</protein>
<accession>A0ABP6VF92</accession>
<evidence type="ECO:0000313" key="1">
    <source>
        <dbReference type="EMBL" id="GAA3534734.1"/>
    </source>
</evidence>
<keyword evidence="1" id="KW-0808">Transferase</keyword>
<dbReference type="EMBL" id="BAAAZN010000003">
    <property type="protein sequence ID" value="GAA3534734.1"/>
    <property type="molecule type" value="Genomic_DNA"/>
</dbReference>
<keyword evidence="2" id="KW-1185">Reference proteome</keyword>
<keyword evidence="1" id="KW-0489">Methyltransferase</keyword>
<proteinExistence type="predicted"/>
<comment type="caution">
    <text evidence="1">The sequence shown here is derived from an EMBL/GenBank/DDBJ whole genome shotgun (WGS) entry which is preliminary data.</text>
</comment>
<organism evidence="1 2">
    <name type="scientific">Amycolatopsis ultiminotia</name>
    <dbReference type="NCBI Taxonomy" id="543629"/>
    <lineage>
        <taxon>Bacteria</taxon>
        <taxon>Bacillati</taxon>
        <taxon>Actinomycetota</taxon>
        <taxon>Actinomycetes</taxon>
        <taxon>Pseudonocardiales</taxon>
        <taxon>Pseudonocardiaceae</taxon>
        <taxon>Amycolatopsis</taxon>
    </lineage>
</organism>
<reference evidence="2" key="1">
    <citation type="journal article" date="2019" name="Int. J. Syst. Evol. Microbiol.">
        <title>The Global Catalogue of Microorganisms (GCM) 10K type strain sequencing project: providing services to taxonomists for standard genome sequencing and annotation.</title>
        <authorList>
            <consortium name="The Broad Institute Genomics Platform"/>
            <consortium name="The Broad Institute Genome Sequencing Center for Infectious Disease"/>
            <person name="Wu L."/>
            <person name="Ma J."/>
        </authorList>
    </citation>
    <scope>NUCLEOTIDE SEQUENCE [LARGE SCALE GENOMIC DNA]</scope>
    <source>
        <strain evidence="2">JCM 16898</strain>
    </source>
</reference>
<sequence length="288" mass="30253">MESNRGDQDAGVVGALAAYRAGDPAGAAGLAEQSGTRLGAELATYLASAGSAPVYDQPAAFTAFIRGGGNVPLYRRLSDELAERYDTLRPAALLDLGCGDGLAVAPALARARFHPERIDLVEPSAALLSTVEVPGAQRFPLTAQDFLATVGSTWNLVESTFALQSIPPADRAEVLRALCPRTGRLLLAEFDVPAHDEGSPAHLRSLAARYERGIAEYGEQASLVAQGFLLPVLLGVAAGAARTNWEHPATDWVAQLEAAGFTDVTVTPLVDYWWSPAVLITARGSHPG</sequence>
<dbReference type="Proteomes" id="UP001500689">
    <property type="component" value="Unassembled WGS sequence"/>
</dbReference>
<dbReference type="SUPFAM" id="SSF53335">
    <property type="entry name" value="S-adenosyl-L-methionine-dependent methyltransferases"/>
    <property type="match status" value="1"/>
</dbReference>
<name>A0ABP6VF92_9PSEU</name>